<organism evidence="7 8">
    <name type="scientific">Polaribacter marinivivus</name>
    <dbReference type="NCBI Taxonomy" id="1524260"/>
    <lineage>
        <taxon>Bacteria</taxon>
        <taxon>Pseudomonadati</taxon>
        <taxon>Bacteroidota</taxon>
        <taxon>Flavobacteriia</taxon>
        <taxon>Flavobacteriales</taxon>
        <taxon>Flavobacteriaceae</taxon>
    </lineage>
</organism>
<dbReference type="Proteomes" id="UP001595826">
    <property type="component" value="Unassembled WGS sequence"/>
</dbReference>
<dbReference type="InterPro" id="IPR018385">
    <property type="entry name" value="C4_dicarb_anaerob_car-like"/>
</dbReference>
<comment type="caution">
    <text evidence="7">The sequence shown here is derived from an EMBL/GenBank/DDBJ whole genome shotgun (WGS) entry which is preliminary data.</text>
</comment>
<feature type="transmembrane region" description="Helical" evidence="6">
    <location>
        <begin position="237"/>
        <end position="256"/>
    </location>
</feature>
<feature type="transmembrane region" description="Helical" evidence="6">
    <location>
        <begin position="213"/>
        <end position="231"/>
    </location>
</feature>
<feature type="transmembrane region" description="Helical" evidence="6">
    <location>
        <begin position="476"/>
        <end position="497"/>
    </location>
</feature>
<evidence type="ECO:0000313" key="7">
    <source>
        <dbReference type="EMBL" id="MFC4269190.1"/>
    </source>
</evidence>
<sequence>MKKIKFPTAQTVLLLIAVFVALLTWVVPSGEYDRLAYNKDDNTFIRSNHLGAINLEANQKTLDDLQVKIPIDKFTSGAIYKPISIPGTYKNIDAKPQGFKELVLAPLKGIIQVADIIILVLFIGGLVAIVNFTGAFEAGISKLSELLLGKEYILIIAVTSLIALGGTSFGFAEETIAFYPILIPIFLAAKYDAMVALACIFVGSQIGCMMSTINPFSTIIASNSAGINWTTGLYERIILFVVGLSTCIFYIIRYATRVKNNPKKSIIYDQKIEIEKLFSFKNISTKIEFNSKLKLVLTIFILCFVVMVYGVSNLDWWFLEMTGVFFVGAILIGFICKINEATFVDTFMKGAGDLLGVAFIIGLARGVTVLMENGLISDTLLFYASSFTDGMPKGLFINAMLFVYTGLTFFIPSSSGMAVLTMPIMSPLADTVSLGREHVVNAYLLGNGLFNFINPTALILASLAVVKVGYNKWLKFMIPLLIILTIISMLFLTITVYL</sequence>
<proteinExistence type="predicted"/>
<keyword evidence="4 6" id="KW-1133">Transmembrane helix</keyword>
<dbReference type="EMBL" id="JBHSCY010000002">
    <property type="protein sequence ID" value="MFC4269190.1"/>
    <property type="molecule type" value="Genomic_DNA"/>
</dbReference>
<keyword evidence="5 6" id="KW-0472">Membrane</keyword>
<dbReference type="InterPro" id="IPR051679">
    <property type="entry name" value="DASS-Related_Transporters"/>
</dbReference>
<evidence type="ECO:0000256" key="4">
    <source>
        <dbReference type="ARBA" id="ARBA00022989"/>
    </source>
</evidence>
<feature type="transmembrane region" description="Helical" evidence="6">
    <location>
        <begin position="293"/>
        <end position="311"/>
    </location>
</feature>
<evidence type="ECO:0000256" key="1">
    <source>
        <dbReference type="ARBA" id="ARBA00004651"/>
    </source>
</evidence>
<evidence type="ECO:0000256" key="3">
    <source>
        <dbReference type="ARBA" id="ARBA00022692"/>
    </source>
</evidence>
<feature type="transmembrane region" description="Helical" evidence="6">
    <location>
        <begin position="317"/>
        <end position="336"/>
    </location>
</feature>
<comment type="subcellular location">
    <subcellularLocation>
        <location evidence="1">Cell membrane</location>
        <topology evidence="1">Multi-pass membrane protein</topology>
    </subcellularLocation>
</comment>
<keyword evidence="3 6" id="KW-0812">Transmembrane</keyword>
<feature type="transmembrane region" description="Helical" evidence="6">
    <location>
        <begin position="116"/>
        <end position="140"/>
    </location>
</feature>
<dbReference type="RefSeq" id="WP_377410156.1">
    <property type="nucleotide sequence ID" value="NZ_JBHSCY010000002.1"/>
</dbReference>
<feature type="transmembrane region" description="Helical" evidence="6">
    <location>
        <begin position="152"/>
        <end position="172"/>
    </location>
</feature>
<evidence type="ECO:0000256" key="5">
    <source>
        <dbReference type="ARBA" id="ARBA00023136"/>
    </source>
</evidence>
<keyword evidence="8" id="KW-1185">Reference proteome</keyword>
<feature type="transmembrane region" description="Helical" evidence="6">
    <location>
        <begin position="357"/>
        <end position="376"/>
    </location>
</feature>
<feature type="transmembrane region" description="Helical" evidence="6">
    <location>
        <begin position="178"/>
        <end position="201"/>
    </location>
</feature>
<gene>
    <name evidence="7" type="ORF">ACFOWD_09760</name>
</gene>
<feature type="transmembrane region" description="Helical" evidence="6">
    <location>
        <begin position="442"/>
        <end position="464"/>
    </location>
</feature>
<evidence type="ECO:0000256" key="2">
    <source>
        <dbReference type="ARBA" id="ARBA00022475"/>
    </source>
</evidence>
<dbReference type="PANTHER" id="PTHR43652">
    <property type="entry name" value="BASIC AMINO ACID ANTIPORTER YFCC-RELATED"/>
    <property type="match status" value="1"/>
</dbReference>
<evidence type="ECO:0000313" key="8">
    <source>
        <dbReference type="Proteomes" id="UP001595826"/>
    </source>
</evidence>
<feature type="transmembrane region" description="Helical" evidence="6">
    <location>
        <begin position="396"/>
        <end position="421"/>
    </location>
</feature>
<dbReference type="PANTHER" id="PTHR43652:SF6">
    <property type="entry name" value="ARGININE REPRESSOR"/>
    <property type="match status" value="1"/>
</dbReference>
<evidence type="ECO:0000256" key="6">
    <source>
        <dbReference type="SAM" id="Phobius"/>
    </source>
</evidence>
<dbReference type="Pfam" id="PF03606">
    <property type="entry name" value="DcuC"/>
    <property type="match status" value="1"/>
</dbReference>
<name>A0ABV8R9T3_9FLAO</name>
<protein>
    <submittedName>
        <fullName evidence="7">YfcC family protein</fullName>
    </submittedName>
</protein>
<accession>A0ABV8R9T3</accession>
<keyword evidence="2" id="KW-1003">Cell membrane</keyword>
<reference evidence="8" key="1">
    <citation type="journal article" date="2019" name="Int. J. Syst. Evol. Microbiol.">
        <title>The Global Catalogue of Microorganisms (GCM) 10K type strain sequencing project: providing services to taxonomists for standard genome sequencing and annotation.</title>
        <authorList>
            <consortium name="The Broad Institute Genomics Platform"/>
            <consortium name="The Broad Institute Genome Sequencing Center for Infectious Disease"/>
            <person name="Wu L."/>
            <person name="Ma J."/>
        </authorList>
    </citation>
    <scope>NUCLEOTIDE SEQUENCE [LARGE SCALE GENOMIC DNA]</scope>
    <source>
        <strain evidence="8">CECT 8655</strain>
    </source>
</reference>